<proteinExistence type="predicted"/>
<dbReference type="AlphaFoldDB" id="A0AAD8QJZ3"/>
<feature type="region of interest" description="Disordered" evidence="1">
    <location>
        <begin position="365"/>
        <end position="472"/>
    </location>
</feature>
<feature type="compositionally biased region" description="Gly residues" evidence="1">
    <location>
        <begin position="223"/>
        <end position="283"/>
    </location>
</feature>
<name>A0AAD8QJZ3_LOLMU</name>
<dbReference type="SUPFAM" id="SSF56672">
    <property type="entry name" value="DNA/RNA polymerases"/>
    <property type="match status" value="1"/>
</dbReference>
<feature type="compositionally biased region" description="Basic residues" evidence="1">
    <location>
        <begin position="462"/>
        <end position="472"/>
    </location>
</feature>
<dbReference type="PANTHER" id="PTHR47481:SF22">
    <property type="entry name" value="RETROTRANSPOSON GAG DOMAIN-CONTAINING PROTEIN"/>
    <property type="match status" value="1"/>
</dbReference>
<feature type="region of interest" description="Disordered" evidence="1">
    <location>
        <begin position="223"/>
        <end position="295"/>
    </location>
</feature>
<dbReference type="InterPro" id="IPR013103">
    <property type="entry name" value="RVT_2"/>
</dbReference>
<evidence type="ECO:0000259" key="2">
    <source>
        <dbReference type="Pfam" id="PF07727"/>
    </source>
</evidence>
<dbReference type="GO" id="GO:0008270">
    <property type="term" value="F:zinc ion binding"/>
    <property type="evidence" value="ECO:0007669"/>
    <property type="project" value="InterPro"/>
</dbReference>
<feature type="compositionally biased region" description="Basic and acidic residues" evidence="1">
    <location>
        <begin position="389"/>
        <end position="398"/>
    </location>
</feature>
<dbReference type="Proteomes" id="UP001231189">
    <property type="component" value="Unassembled WGS sequence"/>
</dbReference>
<feature type="compositionally biased region" description="Low complexity" evidence="1">
    <location>
        <begin position="422"/>
        <end position="459"/>
    </location>
</feature>
<dbReference type="GO" id="GO:0003676">
    <property type="term" value="F:nucleic acid binding"/>
    <property type="evidence" value="ECO:0007669"/>
    <property type="project" value="InterPro"/>
</dbReference>
<dbReference type="Pfam" id="PF14223">
    <property type="entry name" value="Retrotran_gag_2"/>
    <property type="match status" value="1"/>
</dbReference>
<dbReference type="EMBL" id="JAUUTY010000007">
    <property type="protein sequence ID" value="KAK1603802.1"/>
    <property type="molecule type" value="Genomic_DNA"/>
</dbReference>
<protein>
    <recommendedName>
        <fullName evidence="2">Reverse transcriptase Ty1/copia-type domain-containing protein</fullName>
    </recommendedName>
</protein>
<organism evidence="3 4">
    <name type="scientific">Lolium multiflorum</name>
    <name type="common">Italian ryegrass</name>
    <name type="synonym">Lolium perenne subsp. multiflorum</name>
    <dbReference type="NCBI Taxonomy" id="4521"/>
    <lineage>
        <taxon>Eukaryota</taxon>
        <taxon>Viridiplantae</taxon>
        <taxon>Streptophyta</taxon>
        <taxon>Embryophyta</taxon>
        <taxon>Tracheophyta</taxon>
        <taxon>Spermatophyta</taxon>
        <taxon>Magnoliopsida</taxon>
        <taxon>Liliopsida</taxon>
        <taxon>Poales</taxon>
        <taxon>Poaceae</taxon>
        <taxon>BOP clade</taxon>
        <taxon>Pooideae</taxon>
        <taxon>Poodae</taxon>
        <taxon>Poeae</taxon>
        <taxon>Poeae Chloroplast Group 2 (Poeae type)</taxon>
        <taxon>Loliodinae</taxon>
        <taxon>Loliinae</taxon>
        <taxon>Lolium</taxon>
    </lineage>
</organism>
<dbReference type="InterPro" id="IPR043502">
    <property type="entry name" value="DNA/RNA_pol_sf"/>
</dbReference>
<evidence type="ECO:0000313" key="3">
    <source>
        <dbReference type="EMBL" id="KAK1603802.1"/>
    </source>
</evidence>
<reference evidence="3" key="1">
    <citation type="submission" date="2023-07" db="EMBL/GenBank/DDBJ databases">
        <title>A chromosome-level genome assembly of Lolium multiflorum.</title>
        <authorList>
            <person name="Chen Y."/>
            <person name="Copetti D."/>
            <person name="Kolliker R."/>
            <person name="Studer B."/>
        </authorList>
    </citation>
    <scope>NUCLEOTIDE SEQUENCE</scope>
    <source>
        <strain evidence="3">02402/16</strain>
        <tissue evidence="3">Leaf</tissue>
    </source>
</reference>
<evidence type="ECO:0000313" key="4">
    <source>
        <dbReference type="Proteomes" id="UP001231189"/>
    </source>
</evidence>
<dbReference type="InterPro" id="IPR036875">
    <property type="entry name" value="Znf_CCHC_sf"/>
</dbReference>
<evidence type="ECO:0000256" key="1">
    <source>
        <dbReference type="SAM" id="MobiDB-lite"/>
    </source>
</evidence>
<dbReference type="SUPFAM" id="SSF57756">
    <property type="entry name" value="Retrovirus zinc finger-like domains"/>
    <property type="match status" value="1"/>
</dbReference>
<comment type="caution">
    <text evidence="3">The sequence shown here is derived from an EMBL/GenBank/DDBJ whole genome shotgun (WGS) entry which is preliminary data.</text>
</comment>
<dbReference type="PANTHER" id="PTHR47481">
    <property type="match status" value="1"/>
</dbReference>
<sequence length="722" mass="77808">MPISSSVTVRLGHGNFMLWKAQVLTHLRSHSLLGHIDGSTTVPVETITKTIGDGDDRRTEEVVNPDYATWYVRDQTVLGCILATVTEDILAHIMSAPTARQAWSILERMFASRTRARAIQTRAQLAVAKKKGTPAADYFRHMKTLADTLAAIGQPLREDEVIAYILAGLGPDYDSLVTTLTIKADDLTLDEVYAHLLAYEHMHDLHDSDYGLGGGASANFTRHGGGGHGNGGHGGNGGNSNYSGGQGGHNNNSGGRGNGGGYRGRGQGRGNGGGRGQEQGRGTGSSSNNSNNDQRPVCQICGKIGHVAIRCRRRFDHAFTGEEHSANAATTSYNADPTWYMDTGATDHITNDLDRLHIRERYHGNEQVHVGNGAGSLTATPGRASAAPDVDHAGDHATGHAASGQSSEPGHAPSSPAHASPDVSSVQHSDGSSSTTASPLPSSATSSPVATPSSATAEPAPRHHMVTRKRDHTWKALQRTDGTVTYAAVRAVPASSGNTVSAVASAPDGDAVPVSAAAALHHPRWKAAMDSEFSALQQNKTWRLVPFRPGLNVIDSRWVFKIKHRPDGTVDRYKARLVAKGFKQRHGIDYDDTYSPVIKPTTIRVILSLAVTQGWHMRQLDVDNAFLHGFLDEEVYMLQPPGYVDSRYPQHICKLEKSLYGLKQAPRAWFARLSTQLQVLLIIYSSNFGVTSLSKILASLAIFSVLKSGMWKMEFFFISRSM</sequence>
<keyword evidence="4" id="KW-1185">Reference proteome</keyword>
<gene>
    <name evidence="3" type="ORF">QYE76_027475</name>
</gene>
<accession>A0AAD8QJZ3</accession>
<dbReference type="Pfam" id="PF07727">
    <property type="entry name" value="RVT_2"/>
    <property type="match status" value="1"/>
</dbReference>
<feature type="domain" description="Reverse transcriptase Ty1/copia-type" evidence="2">
    <location>
        <begin position="539"/>
        <end position="678"/>
    </location>
</feature>